<dbReference type="RefSeq" id="WP_139226461.1">
    <property type="nucleotide sequence ID" value="NZ_FPAJ01000002.1"/>
</dbReference>
<evidence type="ECO:0000256" key="2">
    <source>
        <dbReference type="ARBA" id="ARBA00022963"/>
    </source>
</evidence>
<dbReference type="EMBL" id="FPAJ01000002">
    <property type="protein sequence ID" value="SFS69340.1"/>
    <property type="molecule type" value="Genomic_DNA"/>
</dbReference>
<proteinExistence type="predicted"/>
<dbReference type="InterPro" id="IPR006311">
    <property type="entry name" value="TAT_signal"/>
</dbReference>
<evidence type="ECO:0000313" key="6">
    <source>
        <dbReference type="EMBL" id="SFS69340.1"/>
    </source>
</evidence>
<dbReference type="STRING" id="394264.SAMN04488040_1639"/>
<protein>
    <submittedName>
        <fullName evidence="6">Patatin-like phospholipase</fullName>
    </submittedName>
</protein>
<dbReference type="Gene3D" id="3.40.1090.10">
    <property type="entry name" value="Cytosolic phospholipase A2 catalytic domain"/>
    <property type="match status" value="1"/>
</dbReference>
<feature type="domain" description="PNPLA" evidence="5">
    <location>
        <begin position="78"/>
        <end position="269"/>
    </location>
</feature>
<evidence type="ECO:0000259" key="5">
    <source>
        <dbReference type="PROSITE" id="PS51635"/>
    </source>
</evidence>
<organism evidence="6 7">
    <name type="scientific">Sulfitobacter marinus</name>
    <dbReference type="NCBI Taxonomy" id="394264"/>
    <lineage>
        <taxon>Bacteria</taxon>
        <taxon>Pseudomonadati</taxon>
        <taxon>Pseudomonadota</taxon>
        <taxon>Alphaproteobacteria</taxon>
        <taxon>Rhodobacterales</taxon>
        <taxon>Roseobacteraceae</taxon>
        <taxon>Sulfitobacter</taxon>
    </lineage>
</organism>
<dbReference type="OrthoDB" id="323481at2"/>
<dbReference type="InterPro" id="IPR050301">
    <property type="entry name" value="NTE"/>
</dbReference>
<dbReference type="Proteomes" id="UP000199239">
    <property type="component" value="Unassembled WGS sequence"/>
</dbReference>
<keyword evidence="3 4" id="KW-0443">Lipid metabolism</keyword>
<keyword evidence="2 4" id="KW-0442">Lipid degradation</keyword>
<keyword evidence="7" id="KW-1185">Reference proteome</keyword>
<reference evidence="7" key="1">
    <citation type="submission" date="2016-10" db="EMBL/GenBank/DDBJ databases">
        <authorList>
            <person name="Varghese N."/>
            <person name="Submissions S."/>
        </authorList>
    </citation>
    <scope>NUCLEOTIDE SEQUENCE [LARGE SCALE GENOMIC DNA]</scope>
    <source>
        <strain evidence="7">DSM 23422</strain>
    </source>
</reference>
<accession>A0A1I6RXM3</accession>
<dbReference type="GO" id="GO:0016787">
    <property type="term" value="F:hydrolase activity"/>
    <property type="evidence" value="ECO:0007669"/>
    <property type="project" value="UniProtKB-UniRule"/>
</dbReference>
<dbReference type="InterPro" id="IPR016035">
    <property type="entry name" value="Acyl_Trfase/lysoPLipase"/>
</dbReference>
<dbReference type="AlphaFoldDB" id="A0A1I6RXM3"/>
<dbReference type="PANTHER" id="PTHR14226">
    <property type="entry name" value="NEUROPATHY TARGET ESTERASE/SWISS CHEESE D.MELANOGASTER"/>
    <property type="match status" value="1"/>
</dbReference>
<dbReference type="Pfam" id="PF01734">
    <property type="entry name" value="Patatin"/>
    <property type="match status" value="1"/>
</dbReference>
<gene>
    <name evidence="6" type="ORF">SAMN04488040_1639</name>
</gene>
<comment type="caution">
    <text evidence="4">Lacks conserved residue(s) required for the propagation of feature annotation.</text>
</comment>
<feature type="active site" description="Nucleophile" evidence="4">
    <location>
        <position position="113"/>
    </location>
</feature>
<dbReference type="PANTHER" id="PTHR14226:SF74">
    <property type="entry name" value="BLR4684 PROTEIN"/>
    <property type="match status" value="1"/>
</dbReference>
<sequence>MNTSSDMPNFLGRRRLLAGFGATAALGACANAAEQTPPNRPPLGSDPLARFRLFADAGQQKWEDHLAEPAAGRKLRVLALSSGGEEGAFGAGALVGWSATGTRPEFDIVTGISIGALIAPFAFIGSSVDDKLEGIFTDFGTEDIVKFSPFHSLFRQALYDTTKLDQLITRSTPNEFIDLVAQRHAAGARLFIVTSELETARASVWDMGEIAQAGEYTLFRAIMRASAALPGLFAPVDLKFTANGETYTETHVDGGVHMQFLAVPAFAFRQRTRDLPDGEIYLLINNTLDPAPVAVARNPLAISQQALTTFARASALSSMNATSLFARENGLDLYVTSIDPKSGIVFDPSNRFSLPYMTELFEYGLERGKNGTLWVRG</sequence>
<feature type="short sequence motif" description="DGA/G" evidence="4">
    <location>
        <begin position="253"/>
        <end position="255"/>
    </location>
</feature>
<evidence type="ECO:0000256" key="4">
    <source>
        <dbReference type="PROSITE-ProRule" id="PRU01161"/>
    </source>
</evidence>
<evidence type="ECO:0000256" key="1">
    <source>
        <dbReference type="ARBA" id="ARBA00022801"/>
    </source>
</evidence>
<dbReference type="PROSITE" id="PS51318">
    <property type="entry name" value="TAT"/>
    <property type="match status" value="1"/>
</dbReference>
<evidence type="ECO:0000313" key="7">
    <source>
        <dbReference type="Proteomes" id="UP000199239"/>
    </source>
</evidence>
<dbReference type="InterPro" id="IPR002641">
    <property type="entry name" value="PNPLA_dom"/>
</dbReference>
<dbReference type="PROSITE" id="PS51635">
    <property type="entry name" value="PNPLA"/>
    <property type="match status" value="1"/>
</dbReference>
<name>A0A1I6RXM3_9RHOB</name>
<dbReference type="GO" id="GO:0016042">
    <property type="term" value="P:lipid catabolic process"/>
    <property type="evidence" value="ECO:0007669"/>
    <property type="project" value="UniProtKB-UniRule"/>
</dbReference>
<feature type="short sequence motif" description="GXSXG" evidence="4">
    <location>
        <begin position="111"/>
        <end position="115"/>
    </location>
</feature>
<dbReference type="SUPFAM" id="SSF52151">
    <property type="entry name" value="FabD/lysophospholipase-like"/>
    <property type="match status" value="1"/>
</dbReference>
<feature type="active site" description="Proton acceptor" evidence="4">
    <location>
        <position position="253"/>
    </location>
</feature>
<evidence type="ECO:0000256" key="3">
    <source>
        <dbReference type="ARBA" id="ARBA00023098"/>
    </source>
</evidence>
<keyword evidence="1 4" id="KW-0378">Hydrolase</keyword>